<dbReference type="GO" id="GO:0006629">
    <property type="term" value="P:lipid metabolic process"/>
    <property type="evidence" value="ECO:0007669"/>
    <property type="project" value="TreeGrafter"/>
</dbReference>
<dbReference type="InterPro" id="IPR022271">
    <property type="entry name" value="Lipocalin_ApoD"/>
</dbReference>
<proteinExistence type="inferred from homology"/>
<evidence type="ECO:0000256" key="9">
    <source>
        <dbReference type="ARBA" id="ARBA00023180"/>
    </source>
</evidence>
<evidence type="ECO:0000256" key="6">
    <source>
        <dbReference type="ARBA" id="ARBA00022729"/>
    </source>
</evidence>
<dbReference type="Gene3D" id="2.40.128.20">
    <property type="match status" value="1"/>
</dbReference>
<dbReference type="EMBL" id="JAHHUM010001219">
    <property type="protein sequence ID" value="KAK5613388.1"/>
    <property type="molecule type" value="Genomic_DNA"/>
</dbReference>
<dbReference type="PRINTS" id="PR02058">
    <property type="entry name" value="APODVERTBRTE"/>
</dbReference>
<evidence type="ECO:0000256" key="5">
    <source>
        <dbReference type="ARBA" id="ARBA00022525"/>
    </source>
</evidence>
<dbReference type="Proteomes" id="UP001311232">
    <property type="component" value="Unassembled WGS sequence"/>
</dbReference>
<protein>
    <recommendedName>
        <fullName evidence="3">Apolipoprotein D</fullName>
    </recommendedName>
</protein>
<keyword evidence="6 11" id="KW-0732">Signal</keyword>
<dbReference type="InterPro" id="IPR012674">
    <property type="entry name" value="Calycin"/>
</dbReference>
<dbReference type="PANTHER" id="PTHR10612">
    <property type="entry name" value="APOLIPOPROTEIN D"/>
    <property type="match status" value="1"/>
</dbReference>
<keyword evidence="7" id="KW-0446">Lipid-binding</keyword>
<dbReference type="GO" id="GO:0000302">
    <property type="term" value="P:response to reactive oxygen species"/>
    <property type="evidence" value="ECO:0007669"/>
    <property type="project" value="TreeGrafter"/>
</dbReference>
<dbReference type="CDD" id="cd19437">
    <property type="entry name" value="lipocalin_apoD-like"/>
    <property type="match status" value="1"/>
</dbReference>
<keyword evidence="5" id="KW-0964">Secreted</keyword>
<evidence type="ECO:0000313" key="13">
    <source>
        <dbReference type="EMBL" id="KAK5613388.1"/>
    </source>
</evidence>
<feature type="signal peptide" evidence="11">
    <location>
        <begin position="1"/>
        <end position="16"/>
    </location>
</feature>
<dbReference type="PRINTS" id="PR01219">
    <property type="entry name" value="APOLIPOPROTD"/>
</dbReference>
<comment type="caution">
    <text evidence="13">The sequence shown here is derived from an EMBL/GenBank/DDBJ whole genome shotgun (WGS) entry which is preliminary data.</text>
</comment>
<dbReference type="AlphaFoldDB" id="A0AAV9RWE5"/>
<evidence type="ECO:0000256" key="7">
    <source>
        <dbReference type="ARBA" id="ARBA00023121"/>
    </source>
</evidence>
<reference evidence="13 14" key="1">
    <citation type="submission" date="2021-06" db="EMBL/GenBank/DDBJ databases">
        <authorList>
            <person name="Palmer J.M."/>
        </authorList>
    </citation>
    <scope>NUCLEOTIDE SEQUENCE [LARGE SCALE GENOMIC DNA]</scope>
    <source>
        <strain evidence="13 14">MEX-2019</strain>
        <tissue evidence="13">Muscle</tissue>
    </source>
</reference>
<evidence type="ECO:0000313" key="14">
    <source>
        <dbReference type="Proteomes" id="UP001311232"/>
    </source>
</evidence>
<gene>
    <name evidence="13" type="ORF">CRENBAI_022833</name>
</gene>
<dbReference type="InterPro" id="IPR002969">
    <property type="entry name" value="ApolipopD"/>
</dbReference>
<evidence type="ECO:0000256" key="3">
    <source>
        <dbReference type="ARBA" id="ARBA00019890"/>
    </source>
</evidence>
<evidence type="ECO:0000259" key="12">
    <source>
        <dbReference type="Pfam" id="PF08212"/>
    </source>
</evidence>
<dbReference type="PANTHER" id="PTHR10612:SF15">
    <property type="entry name" value="APOLIPOPROTEIN D"/>
    <property type="match status" value="1"/>
</dbReference>
<dbReference type="InterPro" id="IPR000566">
    <property type="entry name" value="Lipocln_cytosolic_FA-bd_dom"/>
</dbReference>
<dbReference type="GO" id="GO:0042246">
    <property type="term" value="P:tissue regeneration"/>
    <property type="evidence" value="ECO:0007669"/>
    <property type="project" value="InterPro"/>
</dbReference>
<organism evidence="13 14">
    <name type="scientific">Crenichthys baileyi</name>
    <name type="common">White River springfish</name>
    <dbReference type="NCBI Taxonomy" id="28760"/>
    <lineage>
        <taxon>Eukaryota</taxon>
        <taxon>Metazoa</taxon>
        <taxon>Chordata</taxon>
        <taxon>Craniata</taxon>
        <taxon>Vertebrata</taxon>
        <taxon>Euteleostomi</taxon>
        <taxon>Actinopterygii</taxon>
        <taxon>Neopterygii</taxon>
        <taxon>Teleostei</taxon>
        <taxon>Neoteleostei</taxon>
        <taxon>Acanthomorphata</taxon>
        <taxon>Ovalentaria</taxon>
        <taxon>Atherinomorphae</taxon>
        <taxon>Cyprinodontiformes</taxon>
        <taxon>Goodeidae</taxon>
        <taxon>Crenichthys</taxon>
    </lineage>
</organism>
<dbReference type="SUPFAM" id="SSF50814">
    <property type="entry name" value="Lipocalins"/>
    <property type="match status" value="1"/>
</dbReference>
<dbReference type="InterPro" id="IPR022272">
    <property type="entry name" value="Lipocalin_CS"/>
</dbReference>
<name>A0AAV9RWE5_9TELE</name>
<sequence>MSPSFFILLLLPLISAQSFHWGSCPTPSVQPDFDLQEYMGTWYEIEKIPSYFDYGKCLEVNYLLKKDGTVQVLNSHVIKGEKMVVEGTAKVLDPREPGKLGVSYAPFTPYSPYWVLTTDYTNVTTVYSCTDFLSLFHLDFVTILSRSPSLPNEIVLHAKELLMSEGIDVSEMEPTKQDCYEDHEEK</sequence>
<comment type="similarity">
    <text evidence="2 11">Belongs to the calycin superfamily. Lipocalin family.</text>
</comment>
<dbReference type="GO" id="GO:0007420">
    <property type="term" value="P:brain development"/>
    <property type="evidence" value="ECO:0007669"/>
    <property type="project" value="InterPro"/>
</dbReference>
<keyword evidence="8" id="KW-1015">Disulfide bond</keyword>
<comment type="subcellular location">
    <subcellularLocation>
        <location evidence="1">Secreted</location>
    </subcellularLocation>
</comment>
<accession>A0AAV9RWE5</accession>
<keyword evidence="9" id="KW-0325">Glycoprotein</keyword>
<dbReference type="Pfam" id="PF08212">
    <property type="entry name" value="Lipocalin_2"/>
    <property type="match status" value="1"/>
</dbReference>
<evidence type="ECO:0000256" key="11">
    <source>
        <dbReference type="PIRNR" id="PIRNR036893"/>
    </source>
</evidence>
<dbReference type="GO" id="GO:0005576">
    <property type="term" value="C:extracellular region"/>
    <property type="evidence" value="ECO:0007669"/>
    <property type="project" value="UniProtKB-SubCell"/>
</dbReference>
<feature type="domain" description="Lipocalin/cytosolic fatty-acid binding" evidence="12">
    <location>
        <begin position="33"/>
        <end position="177"/>
    </location>
</feature>
<keyword evidence="4" id="KW-0813">Transport</keyword>
<dbReference type="GO" id="GO:0006869">
    <property type="term" value="P:lipid transport"/>
    <property type="evidence" value="ECO:0007669"/>
    <property type="project" value="InterPro"/>
</dbReference>
<dbReference type="FunFam" id="2.40.128.20:FF:000003">
    <property type="entry name" value="Apolipoprotein D"/>
    <property type="match status" value="1"/>
</dbReference>
<dbReference type="InterPro" id="IPR026222">
    <property type="entry name" value="ApoD_vertbrte"/>
</dbReference>
<feature type="chain" id="PRO_5043115573" description="Apolipoprotein D" evidence="11">
    <location>
        <begin position="17"/>
        <end position="186"/>
    </location>
</feature>
<evidence type="ECO:0000256" key="1">
    <source>
        <dbReference type="ARBA" id="ARBA00004613"/>
    </source>
</evidence>
<dbReference type="PROSITE" id="PS00213">
    <property type="entry name" value="LIPOCALIN"/>
    <property type="match status" value="1"/>
</dbReference>
<evidence type="ECO:0000256" key="10">
    <source>
        <dbReference type="ARBA" id="ARBA00023283"/>
    </source>
</evidence>
<keyword evidence="14" id="KW-1185">Reference proteome</keyword>
<evidence type="ECO:0000256" key="2">
    <source>
        <dbReference type="ARBA" id="ARBA00006889"/>
    </source>
</evidence>
<dbReference type="GO" id="GO:0005737">
    <property type="term" value="C:cytoplasm"/>
    <property type="evidence" value="ECO:0007669"/>
    <property type="project" value="TreeGrafter"/>
</dbReference>
<dbReference type="GO" id="GO:0008289">
    <property type="term" value="F:lipid binding"/>
    <property type="evidence" value="ECO:0007669"/>
    <property type="project" value="UniProtKB-KW"/>
</dbReference>
<evidence type="ECO:0000256" key="4">
    <source>
        <dbReference type="ARBA" id="ARBA00022448"/>
    </source>
</evidence>
<dbReference type="PIRSF" id="PIRSF036893">
    <property type="entry name" value="Lipocalin_ApoD"/>
    <property type="match status" value="1"/>
</dbReference>
<keyword evidence="10" id="KW-0873">Pyrrolidone carboxylic acid</keyword>
<evidence type="ECO:0000256" key="8">
    <source>
        <dbReference type="ARBA" id="ARBA00023157"/>
    </source>
</evidence>